<dbReference type="OrthoDB" id="9451254at2759"/>
<sequence length="105" mass="12290">MMKEEHFFGSRASCKERATVKCKVEDETSAVHKLSAINFLKTFHCLCAHSTLLLVRNHKKKRKLKYNSTLTGVNYWLYQFQMTINIVMNYTLKSHKYIANKNSSI</sequence>
<dbReference type="AlphaFoldDB" id="A0A1J1HHW7"/>
<evidence type="ECO:0000313" key="1">
    <source>
        <dbReference type="EMBL" id="CRK87146.1"/>
    </source>
</evidence>
<name>A0A1J1HHW7_9DIPT</name>
<dbReference type="EMBL" id="CVRI01000004">
    <property type="protein sequence ID" value="CRK87146.1"/>
    <property type="molecule type" value="Genomic_DNA"/>
</dbReference>
<proteinExistence type="predicted"/>
<gene>
    <name evidence="1" type="ORF">CLUMA_CG000956</name>
</gene>
<dbReference type="Proteomes" id="UP000183832">
    <property type="component" value="Unassembled WGS sequence"/>
</dbReference>
<keyword evidence="2" id="KW-1185">Reference proteome</keyword>
<evidence type="ECO:0000313" key="2">
    <source>
        <dbReference type="Proteomes" id="UP000183832"/>
    </source>
</evidence>
<protein>
    <submittedName>
        <fullName evidence="1">CLUMA_CG000956, isoform A</fullName>
    </submittedName>
</protein>
<reference evidence="1 2" key="1">
    <citation type="submission" date="2015-04" db="EMBL/GenBank/DDBJ databases">
        <authorList>
            <person name="Syromyatnikov M.Y."/>
            <person name="Popov V.N."/>
        </authorList>
    </citation>
    <scope>NUCLEOTIDE SEQUENCE [LARGE SCALE GENOMIC DNA]</scope>
</reference>
<organism evidence="1 2">
    <name type="scientific">Clunio marinus</name>
    <dbReference type="NCBI Taxonomy" id="568069"/>
    <lineage>
        <taxon>Eukaryota</taxon>
        <taxon>Metazoa</taxon>
        <taxon>Ecdysozoa</taxon>
        <taxon>Arthropoda</taxon>
        <taxon>Hexapoda</taxon>
        <taxon>Insecta</taxon>
        <taxon>Pterygota</taxon>
        <taxon>Neoptera</taxon>
        <taxon>Endopterygota</taxon>
        <taxon>Diptera</taxon>
        <taxon>Nematocera</taxon>
        <taxon>Chironomoidea</taxon>
        <taxon>Chironomidae</taxon>
        <taxon>Clunio</taxon>
    </lineage>
</organism>
<accession>A0A1J1HHW7</accession>